<name>A0ABQ3XYF3_9ACTN</name>
<gene>
    <name evidence="1" type="ORF">Ade02nite_13900</name>
</gene>
<protein>
    <submittedName>
        <fullName evidence="1">Uncharacterized protein</fullName>
    </submittedName>
</protein>
<dbReference type="Proteomes" id="UP000609879">
    <property type="component" value="Unassembled WGS sequence"/>
</dbReference>
<dbReference type="RefSeq" id="WP_203760686.1">
    <property type="nucleotide sequence ID" value="NZ_BAAABO010000006.1"/>
</dbReference>
<dbReference type="EMBL" id="BOMI01000021">
    <property type="protein sequence ID" value="GID72749.1"/>
    <property type="molecule type" value="Genomic_DNA"/>
</dbReference>
<accession>A0ABQ3XYF3</accession>
<organism evidence="1 2">
    <name type="scientific">Paractinoplanes deccanensis</name>
    <dbReference type="NCBI Taxonomy" id="113561"/>
    <lineage>
        <taxon>Bacteria</taxon>
        <taxon>Bacillati</taxon>
        <taxon>Actinomycetota</taxon>
        <taxon>Actinomycetes</taxon>
        <taxon>Micromonosporales</taxon>
        <taxon>Micromonosporaceae</taxon>
        <taxon>Paractinoplanes</taxon>
    </lineage>
</organism>
<evidence type="ECO:0000313" key="1">
    <source>
        <dbReference type="EMBL" id="GID72749.1"/>
    </source>
</evidence>
<reference evidence="1 2" key="1">
    <citation type="submission" date="2021-01" db="EMBL/GenBank/DDBJ databases">
        <title>Whole genome shotgun sequence of Actinoplanes deccanensis NBRC 13994.</title>
        <authorList>
            <person name="Komaki H."/>
            <person name="Tamura T."/>
        </authorList>
    </citation>
    <scope>NUCLEOTIDE SEQUENCE [LARGE SCALE GENOMIC DNA]</scope>
    <source>
        <strain evidence="1 2">NBRC 13994</strain>
    </source>
</reference>
<evidence type="ECO:0000313" key="2">
    <source>
        <dbReference type="Proteomes" id="UP000609879"/>
    </source>
</evidence>
<proteinExistence type="predicted"/>
<keyword evidence="2" id="KW-1185">Reference proteome</keyword>
<comment type="caution">
    <text evidence="1">The sequence shown here is derived from an EMBL/GenBank/DDBJ whole genome shotgun (WGS) entry which is preliminary data.</text>
</comment>
<sequence>MMFERLFDDAALFPPGDAPMDVAVAAHRARGSALVGPFVVTARHLDAVAVQLEKEGPPLELALIAAADDLPAAAGKVGKTEGLRLAAVETPVAAGAAQALAAVRVARDVLPPDVPVAVEIPRTDARDDVLDALAGTGCRAKLRTGGIRADLFPPAQELAATIRACADRGIAFKCTAGLHHAIRHTDPATGFHHHGFLNVLLAAAHPTDAEAHLRRTDTEAIVADVRGCETARRSFTSFGTCSVAEPVDDLIGLGLLPAHERITA</sequence>